<comment type="caution">
    <text evidence="4">The sequence shown here is derived from an EMBL/GenBank/DDBJ whole genome shotgun (WGS) entry which is preliminary data.</text>
</comment>
<reference evidence="4 5" key="1">
    <citation type="submission" date="2013-11" db="EMBL/GenBank/DDBJ databases">
        <title>The Genome Sequence of Phytophthora parasitica CJ01A1.</title>
        <authorList>
            <consortium name="The Broad Institute Genomics Platform"/>
            <person name="Russ C."/>
            <person name="Tyler B."/>
            <person name="Panabieres F."/>
            <person name="Shan W."/>
            <person name="Tripathy S."/>
            <person name="Grunwald N."/>
            <person name="Machado M."/>
            <person name="Johnson C.S."/>
            <person name="Walker B."/>
            <person name="Young S.K."/>
            <person name="Zeng Q."/>
            <person name="Gargeya S."/>
            <person name="Fitzgerald M."/>
            <person name="Haas B."/>
            <person name="Abouelleil A."/>
            <person name="Allen A.W."/>
            <person name="Alvarado L."/>
            <person name="Arachchi H.M."/>
            <person name="Berlin A.M."/>
            <person name="Chapman S.B."/>
            <person name="Gainer-Dewar J."/>
            <person name="Goldberg J."/>
            <person name="Griggs A."/>
            <person name="Gujja S."/>
            <person name="Hansen M."/>
            <person name="Howarth C."/>
            <person name="Imamovic A."/>
            <person name="Ireland A."/>
            <person name="Larimer J."/>
            <person name="McCowan C."/>
            <person name="Murphy C."/>
            <person name="Pearson M."/>
            <person name="Poon T.W."/>
            <person name="Priest M."/>
            <person name="Roberts A."/>
            <person name="Saif S."/>
            <person name="Shea T."/>
            <person name="Sisk P."/>
            <person name="Sykes S."/>
            <person name="Wortman J."/>
            <person name="Nusbaum C."/>
            <person name="Birren B."/>
        </authorList>
    </citation>
    <scope>NUCLEOTIDE SEQUENCE [LARGE SCALE GENOMIC DNA]</scope>
    <source>
        <strain evidence="4 5">CJ01A1</strain>
    </source>
</reference>
<evidence type="ECO:0000256" key="1">
    <source>
        <dbReference type="SAM" id="Phobius"/>
    </source>
</evidence>
<feature type="domain" description="Helitron helicase-like" evidence="2">
    <location>
        <begin position="468"/>
        <end position="691"/>
    </location>
</feature>
<accession>W2VQ89</accession>
<evidence type="ECO:0000313" key="4">
    <source>
        <dbReference type="EMBL" id="ETO99583.1"/>
    </source>
</evidence>
<dbReference type="InterPro" id="IPR046700">
    <property type="entry name" value="DUF6570"/>
</dbReference>
<evidence type="ECO:0000259" key="2">
    <source>
        <dbReference type="Pfam" id="PF14214"/>
    </source>
</evidence>
<sequence>MVFTANERRERHRLAVQRSRARETPTARAERLCRNRERYESVSVGERHERNRLAVQRSRVRETPAARIERLRRDRERHIRVSGVRASADDQARALPTVMPNVHSQSELNHAWCDGNETPRLHPVSETSKRLCLQHLQLALGAVGVDEATCAVCDRCQLRTKIRVIEISDAPRIQDLHELLSSDGETLPAALIAEYDCSHLSLALKGVLLSKRGVRSDGDLQICQECDESLLKRSIPKFSIKNGFFVGTLPSRFSGMTVPERLMTQTVSIVSVARLPIPVDNVSLYRVVLAGPFTTEQQARVRQMHRVRRQVVDDVLCFYRRHNVLYNHVDVNCSDLPIDIVAKNLIFEDAEADLEAAEMDAEHERVGGVSENRASNVETDIIERRLVFISDDHDVSTQDAPPLERYERSTQRAWQPQFLVRHSNQFAQQDATIFARMFPHLFPYGRGHPGEPRHVPVALNACIRYYGMLSSRRFAEYEIFMFASFDYLSVQKMYTQLALKCQRNPTIFEPYSDISESALVEALNEKELQRQGRTTTARDQSSTASAFLKPVEISGSAMWGSDGERAQCRRRAFAYQARFGRPALFVTLTPNIADTFVMAQYCGITSVDTLFDAPLAEPLGRSVMHSASMRNDVASARLFMRNIDAFVEHVLGVPPKHMKGKPFGGLFGDVKAYFGMVETQGGGTLHVHFLVWLSDAPPNTDAFDRAVADYGDNYYHDIETFADSIVSTSMPIDVANSSCVFCGHSYADLQELLIPLEAYKDPSKQHRGHSVRGEPVLVRCSGCGTELSSQHVIRRVLLEHRPPSWPPQMRPYSSSELASVIRLETSCRGSVSAAKTAIYRRDLRLHEGHRDIDDEEASNDAYGKYLHDLNRTPRRLERREEDAFRDDSVARAVVMLPPSIDDERWAPRAVAFVVSILVFLLNLHWWSHVGSCFKKSRASEPGQCRYGFPRDRVPQTSCSKDGVTLRRRAPFEFINGFNREMMLAFRSNHDIQVMIGGSNALLRIYYATKYVTKMQEQVDSITA</sequence>
<organism evidence="4 5">
    <name type="scientific">Phytophthora nicotianae CJ01A1</name>
    <dbReference type="NCBI Taxonomy" id="1317063"/>
    <lineage>
        <taxon>Eukaryota</taxon>
        <taxon>Sar</taxon>
        <taxon>Stramenopiles</taxon>
        <taxon>Oomycota</taxon>
        <taxon>Peronosporomycetes</taxon>
        <taxon>Peronosporales</taxon>
        <taxon>Peronosporaceae</taxon>
        <taxon>Phytophthora</taxon>
    </lineage>
</organism>
<keyword evidence="1" id="KW-1133">Transmembrane helix</keyword>
<evidence type="ECO:0000259" key="3">
    <source>
        <dbReference type="Pfam" id="PF20209"/>
    </source>
</evidence>
<feature type="transmembrane region" description="Helical" evidence="1">
    <location>
        <begin position="905"/>
        <end position="926"/>
    </location>
</feature>
<proteinExistence type="predicted"/>
<dbReference type="InterPro" id="IPR025476">
    <property type="entry name" value="Helitron_helicase-like"/>
</dbReference>
<dbReference type="Pfam" id="PF20209">
    <property type="entry name" value="DUF6570"/>
    <property type="match status" value="1"/>
</dbReference>
<feature type="non-terminal residue" evidence="4">
    <location>
        <position position="1023"/>
    </location>
</feature>
<keyword evidence="1" id="KW-0472">Membrane</keyword>
<gene>
    <name evidence="4" type="ORF">F441_23001</name>
</gene>
<dbReference type="EMBL" id="ANIX01005360">
    <property type="protein sequence ID" value="ETO99583.1"/>
    <property type="molecule type" value="Genomic_DNA"/>
</dbReference>
<protein>
    <submittedName>
        <fullName evidence="4">Uncharacterized protein</fullName>
    </submittedName>
</protein>
<dbReference type="AlphaFoldDB" id="W2VQ89"/>
<name>W2VQ89_PHYNI</name>
<dbReference type="OrthoDB" id="124644at2759"/>
<keyword evidence="1" id="KW-0812">Transmembrane</keyword>
<dbReference type="Pfam" id="PF14214">
    <property type="entry name" value="Helitron_like_N"/>
    <property type="match status" value="1"/>
</dbReference>
<dbReference type="Proteomes" id="UP000018958">
    <property type="component" value="Unassembled WGS sequence"/>
</dbReference>
<feature type="domain" description="DUF6570" evidence="3">
    <location>
        <begin position="271"/>
        <end position="334"/>
    </location>
</feature>
<evidence type="ECO:0000313" key="5">
    <source>
        <dbReference type="Proteomes" id="UP000018958"/>
    </source>
</evidence>